<reference evidence="2" key="1">
    <citation type="journal article" date="2023" name="Nat. Plants">
        <title>Single-cell RNA sequencing provides a high-resolution roadmap for understanding the multicellular compartmentation of specialized metabolism.</title>
        <authorList>
            <person name="Sun S."/>
            <person name="Shen X."/>
            <person name="Li Y."/>
            <person name="Li Y."/>
            <person name="Wang S."/>
            <person name="Li R."/>
            <person name="Zhang H."/>
            <person name="Shen G."/>
            <person name="Guo B."/>
            <person name="Wei J."/>
            <person name="Xu J."/>
            <person name="St-Pierre B."/>
            <person name="Chen S."/>
            <person name="Sun C."/>
        </authorList>
    </citation>
    <scope>NUCLEOTIDE SEQUENCE [LARGE SCALE GENOMIC DNA]</scope>
</reference>
<organism evidence="1 2">
    <name type="scientific">Catharanthus roseus</name>
    <name type="common">Madagascar periwinkle</name>
    <name type="synonym">Vinca rosea</name>
    <dbReference type="NCBI Taxonomy" id="4058"/>
    <lineage>
        <taxon>Eukaryota</taxon>
        <taxon>Viridiplantae</taxon>
        <taxon>Streptophyta</taxon>
        <taxon>Embryophyta</taxon>
        <taxon>Tracheophyta</taxon>
        <taxon>Spermatophyta</taxon>
        <taxon>Magnoliopsida</taxon>
        <taxon>eudicotyledons</taxon>
        <taxon>Gunneridae</taxon>
        <taxon>Pentapetalae</taxon>
        <taxon>asterids</taxon>
        <taxon>lamiids</taxon>
        <taxon>Gentianales</taxon>
        <taxon>Apocynaceae</taxon>
        <taxon>Rauvolfioideae</taxon>
        <taxon>Vinceae</taxon>
        <taxon>Catharanthinae</taxon>
        <taxon>Catharanthus</taxon>
    </lineage>
</organism>
<protein>
    <submittedName>
        <fullName evidence="1">Uncharacterized protein</fullName>
    </submittedName>
</protein>
<name>A0ACC0BVD2_CATRO</name>
<comment type="caution">
    <text evidence="1">The sequence shown here is derived from an EMBL/GenBank/DDBJ whole genome shotgun (WGS) entry which is preliminary data.</text>
</comment>
<proteinExistence type="predicted"/>
<dbReference type="EMBL" id="CM044702">
    <property type="protein sequence ID" value="KAI5676544.1"/>
    <property type="molecule type" value="Genomic_DNA"/>
</dbReference>
<dbReference type="Proteomes" id="UP001060085">
    <property type="component" value="Linkage Group LG02"/>
</dbReference>
<keyword evidence="2" id="KW-1185">Reference proteome</keyword>
<sequence length="243" mass="27421">MQKELGAILEELTISLSLNSSLMYYGVSLVELESLLQSYVSHVSIYGDLWAISFGGGHFLVVSYASTCLSSHAFLKDSLLHSGSMFDPSCYDFGVMNNASIEPIVIGFGLDGALFDIFHDKCLGMFVENVGYISCFLDTFMENNNDFISLNQLMSFVSGQVEFSCNDQKVSNVINSVNTLFENTFGFQFCHLHFKELLLKDFENQMGTNLELFKVNSLAFEKPNLRKEVFEQVCKYFVVELLY</sequence>
<evidence type="ECO:0000313" key="1">
    <source>
        <dbReference type="EMBL" id="KAI5676544.1"/>
    </source>
</evidence>
<gene>
    <name evidence="1" type="ORF">M9H77_07494</name>
</gene>
<evidence type="ECO:0000313" key="2">
    <source>
        <dbReference type="Proteomes" id="UP001060085"/>
    </source>
</evidence>
<accession>A0ACC0BVD2</accession>